<evidence type="ECO:0000256" key="3">
    <source>
        <dbReference type="ARBA" id="ARBA00022692"/>
    </source>
</evidence>
<name>A0ABV2R0M8_9HYPH</name>
<feature type="transmembrane region" description="Helical" evidence="6">
    <location>
        <begin position="208"/>
        <end position="231"/>
    </location>
</feature>
<dbReference type="RefSeq" id="WP_354551728.1">
    <property type="nucleotide sequence ID" value="NZ_JBEPSM010000002.1"/>
</dbReference>
<proteinExistence type="predicted"/>
<evidence type="ECO:0000313" key="8">
    <source>
        <dbReference type="Proteomes" id="UP001549321"/>
    </source>
</evidence>
<dbReference type="InterPro" id="IPR019108">
    <property type="entry name" value="Caa3_assmbl_CtaG-rel"/>
</dbReference>
<dbReference type="Proteomes" id="UP001549321">
    <property type="component" value="Unassembled WGS sequence"/>
</dbReference>
<accession>A0ABV2R0M8</accession>
<comment type="subcellular location">
    <subcellularLocation>
        <location evidence="1">Cell membrane</location>
        <topology evidence="1">Multi-pass membrane protein</topology>
    </subcellularLocation>
</comment>
<comment type="caution">
    <text evidence="7">The sequence shown here is derived from an EMBL/GenBank/DDBJ whole genome shotgun (WGS) entry which is preliminary data.</text>
</comment>
<evidence type="ECO:0000256" key="1">
    <source>
        <dbReference type="ARBA" id="ARBA00004651"/>
    </source>
</evidence>
<keyword evidence="8" id="KW-1185">Reference proteome</keyword>
<protein>
    <submittedName>
        <fullName evidence="7">Membrane protein</fullName>
    </submittedName>
</protein>
<evidence type="ECO:0000256" key="2">
    <source>
        <dbReference type="ARBA" id="ARBA00022475"/>
    </source>
</evidence>
<keyword evidence="3 6" id="KW-0812">Transmembrane</keyword>
<keyword evidence="4 6" id="KW-1133">Transmembrane helix</keyword>
<gene>
    <name evidence="7" type="ORF">ABIE08_002649</name>
</gene>
<feature type="transmembrane region" description="Helical" evidence="6">
    <location>
        <begin position="74"/>
        <end position="92"/>
    </location>
</feature>
<evidence type="ECO:0000256" key="5">
    <source>
        <dbReference type="ARBA" id="ARBA00023136"/>
    </source>
</evidence>
<keyword evidence="5 6" id="KW-0472">Membrane</keyword>
<feature type="transmembrane region" description="Helical" evidence="6">
    <location>
        <begin position="131"/>
        <end position="149"/>
    </location>
</feature>
<organism evidence="7 8">
    <name type="scientific">Kaistia defluvii</name>
    <dbReference type="NCBI Taxonomy" id="410841"/>
    <lineage>
        <taxon>Bacteria</taxon>
        <taxon>Pseudomonadati</taxon>
        <taxon>Pseudomonadota</taxon>
        <taxon>Alphaproteobacteria</taxon>
        <taxon>Hyphomicrobiales</taxon>
        <taxon>Kaistiaceae</taxon>
        <taxon>Kaistia</taxon>
    </lineage>
</organism>
<dbReference type="EMBL" id="JBEPSM010000002">
    <property type="protein sequence ID" value="MET4634703.1"/>
    <property type="molecule type" value="Genomic_DNA"/>
</dbReference>
<sequence>MDQVYCGPPPTPQTLAWAWQYDPVAIGLCIVLVALHFRTGGGRPAVFSLGIGLLALLFLSPLCALTSALFAGRALHHVLLIAIVAPLLAMAYRGPGPARTLLPLGWIAVLQAGILWFWHVPAVYERAIVSAPLYWLMQLSLLGSGYLLWRAVLDRRQPTGTVLFVLLGTIVQMGMLGALLVFAGTPLYAAHFGTTQVFGMSPLDDQQLAGLIMWVPAALPYLAAALYRVSLSLAEPASTRRAGAWFG</sequence>
<evidence type="ECO:0000313" key="7">
    <source>
        <dbReference type="EMBL" id="MET4634703.1"/>
    </source>
</evidence>
<keyword evidence="2" id="KW-1003">Cell membrane</keyword>
<feature type="transmembrane region" description="Helical" evidence="6">
    <location>
        <begin position="18"/>
        <end position="37"/>
    </location>
</feature>
<feature type="transmembrane region" description="Helical" evidence="6">
    <location>
        <begin position="161"/>
        <end position="188"/>
    </location>
</feature>
<feature type="transmembrane region" description="Helical" evidence="6">
    <location>
        <begin position="44"/>
        <end position="68"/>
    </location>
</feature>
<reference evidence="7 8" key="1">
    <citation type="submission" date="2024-06" db="EMBL/GenBank/DDBJ databases">
        <title>Sorghum-associated microbial communities from plants grown in Nebraska, USA.</title>
        <authorList>
            <person name="Schachtman D."/>
        </authorList>
    </citation>
    <scope>NUCLEOTIDE SEQUENCE [LARGE SCALE GENOMIC DNA]</scope>
    <source>
        <strain evidence="7 8">3207</strain>
    </source>
</reference>
<evidence type="ECO:0000256" key="6">
    <source>
        <dbReference type="SAM" id="Phobius"/>
    </source>
</evidence>
<dbReference type="Pfam" id="PF09678">
    <property type="entry name" value="Caa3_CtaG"/>
    <property type="match status" value="1"/>
</dbReference>
<feature type="transmembrane region" description="Helical" evidence="6">
    <location>
        <begin position="101"/>
        <end position="119"/>
    </location>
</feature>
<evidence type="ECO:0000256" key="4">
    <source>
        <dbReference type="ARBA" id="ARBA00022989"/>
    </source>
</evidence>